<feature type="domain" description="Ubiquitin-like protease family profile" evidence="4">
    <location>
        <begin position="1"/>
        <end position="161"/>
    </location>
</feature>
<reference evidence="6" key="1">
    <citation type="submission" date="2024-07" db="EMBL/GenBank/DDBJ databases">
        <title>Two chromosome-level genome assemblies of Korean endemic species Abeliophyllum distichum and Forsythia ovata (Oleaceae).</title>
        <authorList>
            <person name="Jang H."/>
        </authorList>
    </citation>
    <scope>NUCLEOTIDE SEQUENCE [LARGE SCALE GENOMIC DNA]</scope>
</reference>
<dbReference type="InterPro" id="IPR003653">
    <property type="entry name" value="Peptidase_C48_C"/>
</dbReference>
<evidence type="ECO:0000313" key="6">
    <source>
        <dbReference type="Proteomes" id="UP001604336"/>
    </source>
</evidence>
<comment type="caution">
    <text evidence="5">The sequence shown here is derived from an EMBL/GenBank/DDBJ whole genome shotgun (WGS) entry which is preliminary data.</text>
</comment>
<dbReference type="GO" id="GO:0008233">
    <property type="term" value="F:peptidase activity"/>
    <property type="evidence" value="ECO:0007669"/>
    <property type="project" value="UniProtKB-KW"/>
</dbReference>
<evidence type="ECO:0000259" key="4">
    <source>
        <dbReference type="PROSITE" id="PS50600"/>
    </source>
</evidence>
<dbReference type="AlphaFoldDB" id="A0ABD1V755"/>
<dbReference type="GO" id="GO:0006508">
    <property type="term" value="P:proteolysis"/>
    <property type="evidence" value="ECO:0007669"/>
    <property type="project" value="UniProtKB-KW"/>
</dbReference>
<organism evidence="5 6">
    <name type="scientific">Abeliophyllum distichum</name>
    <dbReference type="NCBI Taxonomy" id="126358"/>
    <lineage>
        <taxon>Eukaryota</taxon>
        <taxon>Viridiplantae</taxon>
        <taxon>Streptophyta</taxon>
        <taxon>Embryophyta</taxon>
        <taxon>Tracheophyta</taxon>
        <taxon>Spermatophyta</taxon>
        <taxon>Magnoliopsida</taxon>
        <taxon>eudicotyledons</taxon>
        <taxon>Gunneridae</taxon>
        <taxon>Pentapetalae</taxon>
        <taxon>asterids</taxon>
        <taxon>lamiids</taxon>
        <taxon>Lamiales</taxon>
        <taxon>Oleaceae</taxon>
        <taxon>Forsythieae</taxon>
        <taxon>Abeliophyllum</taxon>
    </lineage>
</organism>
<accession>A0ABD1V755</accession>
<name>A0ABD1V755_9LAMI</name>
<keyword evidence="2 5" id="KW-0645">Protease</keyword>
<evidence type="ECO:0000256" key="1">
    <source>
        <dbReference type="ARBA" id="ARBA00005234"/>
    </source>
</evidence>
<evidence type="ECO:0000313" key="5">
    <source>
        <dbReference type="EMBL" id="KAL2533159.1"/>
    </source>
</evidence>
<comment type="similarity">
    <text evidence="1">Belongs to the peptidase C48 family.</text>
</comment>
<evidence type="ECO:0000256" key="3">
    <source>
        <dbReference type="ARBA" id="ARBA00022801"/>
    </source>
</evidence>
<gene>
    <name evidence="5" type="ORF">Adt_06510</name>
</gene>
<proteinExistence type="inferred from homology"/>
<protein>
    <submittedName>
        <fullName evidence="5">Ulp1 protease family</fullName>
    </submittedName>
</protein>
<evidence type="ECO:0000256" key="2">
    <source>
        <dbReference type="ARBA" id="ARBA00022670"/>
    </source>
</evidence>
<dbReference type="Gene3D" id="3.40.395.10">
    <property type="entry name" value="Adenoviral Proteinase, Chain A"/>
    <property type="match status" value="1"/>
</dbReference>
<dbReference type="Proteomes" id="UP001604336">
    <property type="component" value="Unassembled WGS sequence"/>
</dbReference>
<dbReference type="InterPro" id="IPR038765">
    <property type="entry name" value="Papain-like_cys_pep_sf"/>
</dbReference>
<dbReference type="EMBL" id="JBFOLK010000002">
    <property type="protein sequence ID" value="KAL2533159.1"/>
    <property type="molecule type" value="Genomic_DNA"/>
</dbReference>
<sequence length="203" mass="24246">MRFKYRSEKDMKATSTNCIFDTKIRGIFDNFKKDLIILTSIVCCFPLTGHKIWFNTNWGQVNHVFIPNFMDKRTHWILVHFDIYNWHLDVYNSSFKTIMDATVFDAIDPFRNIIPQVLRQSKVLNFLPREFQLSRKLHKDILHQANGGDCEIFVVKYAEYIFLKKINEMLNDFDIRVARHNMAMQLFKYSAEKPNTRLPRISK</sequence>
<dbReference type="Pfam" id="PF02902">
    <property type="entry name" value="Peptidase_C48"/>
    <property type="match status" value="1"/>
</dbReference>
<keyword evidence="3" id="KW-0378">Hydrolase</keyword>
<dbReference type="PROSITE" id="PS50600">
    <property type="entry name" value="ULP_PROTEASE"/>
    <property type="match status" value="1"/>
</dbReference>
<dbReference type="SUPFAM" id="SSF54001">
    <property type="entry name" value="Cysteine proteinases"/>
    <property type="match status" value="1"/>
</dbReference>
<keyword evidence="6" id="KW-1185">Reference proteome</keyword>